<dbReference type="PANTHER" id="PTHR20842:SF0">
    <property type="entry name" value="ALPHA-ASPARTYL DIPEPTIDASE"/>
    <property type="match status" value="1"/>
</dbReference>
<evidence type="ECO:0000256" key="3">
    <source>
        <dbReference type="ARBA" id="ARBA00022801"/>
    </source>
</evidence>
<sequence>MKNLFLASVARNTLNKFVESLDCPPSALKVAFVPTAGNIIKDNWFVTEDRNKLVDLGFTVVDLNLEGKTKNQLLEEMNGIDIIFVAGGNTFYLLQEARRSQFDEIVTEFVNRGIPYIGSSAGTLLAGPSVELALEIDDQNEATDLKSYEALGLVDFVVMPHYDDKEFKDKIDKNLQKYKKYKYKIIKISDNQAVVIKENSFKIISN</sequence>
<dbReference type="GO" id="GO:0008236">
    <property type="term" value="F:serine-type peptidase activity"/>
    <property type="evidence" value="ECO:0007669"/>
    <property type="project" value="UniProtKB-KW"/>
</dbReference>
<dbReference type="EMBL" id="MFGM01000047">
    <property type="protein sequence ID" value="OGF35632.1"/>
    <property type="molecule type" value="Genomic_DNA"/>
</dbReference>
<dbReference type="Pfam" id="PF03575">
    <property type="entry name" value="Peptidase_S51"/>
    <property type="match status" value="1"/>
</dbReference>
<evidence type="ECO:0000313" key="6">
    <source>
        <dbReference type="Proteomes" id="UP000178656"/>
    </source>
</evidence>
<keyword evidence="4" id="KW-0720">Serine protease</keyword>
<accession>A0A1F5T9L9</accession>
<dbReference type="Gene3D" id="3.40.50.880">
    <property type="match status" value="1"/>
</dbReference>
<name>A0A1F5T9L9_9BACT</name>
<evidence type="ECO:0000256" key="2">
    <source>
        <dbReference type="ARBA" id="ARBA00022670"/>
    </source>
</evidence>
<dbReference type="Proteomes" id="UP000178656">
    <property type="component" value="Unassembled WGS sequence"/>
</dbReference>
<dbReference type="SUPFAM" id="SSF52317">
    <property type="entry name" value="Class I glutamine amidotransferase-like"/>
    <property type="match status" value="1"/>
</dbReference>
<evidence type="ECO:0000256" key="1">
    <source>
        <dbReference type="ARBA" id="ARBA00006534"/>
    </source>
</evidence>
<dbReference type="AlphaFoldDB" id="A0A1F5T9L9"/>
<keyword evidence="2" id="KW-0645">Protease</keyword>
<protein>
    <recommendedName>
        <fullName evidence="7">Peptidase S51</fullName>
    </recommendedName>
</protein>
<evidence type="ECO:0008006" key="7">
    <source>
        <dbReference type="Google" id="ProtNLM"/>
    </source>
</evidence>
<comment type="caution">
    <text evidence="5">The sequence shown here is derived from an EMBL/GenBank/DDBJ whole genome shotgun (WGS) entry which is preliminary data.</text>
</comment>
<comment type="similarity">
    <text evidence="1">Belongs to the peptidase S51 family.</text>
</comment>
<keyword evidence="3" id="KW-0378">Hydrolase</keyword>
<dbReference type="PANTHER" id="PTHR20842">
    <property type="entry name" value="PROTEASE S51 ALPHA-ASPARTYL DIPEPTIDASE"/>
    <property type="match status" value="1"/>
</dbReference>
<dbReference type="InterPro" id="IPR005320">
    <property type="entry name" value="Peptidase_S51"/>
</dbReference>
<dbReference type="InterPro" id="IPR029062">
    <property type="entry name" value="Class_I_gatase-like"/>
</dbReference>
<proteinExistence type="inferred from homology"/>
<gene>
    <name evidence="5" type="ORF">A2482_03520</name>
</gene>
<evidence type="ECO:0000256" key="4">
    <source>
        <dbReference type="ARBA" id="ARBA00022825"/>
    </source>
</evidence>
<organism evidence="5 6">
    <name type="scientific">Candidatus Falkowbacteria bacterium RIFOXYC2_FULL_48_21</name>
    <dbReference type="NCBI Taxonomy" id="1798005"/>
    <lineage>
        <taxon>Bacteria</taxon>
        <taxon>Candidatus Falkowiibacteriota</taxon>
    </lineage>
</organism>
<dbReference type="GO" id="GO:0006508">
    <property type="term" value="P:proteolysis"/>
    <property type="evidence" value="ECO:0007669"/>
    <property type="project" value="UniProtKB-KW"/>
</dbReference>
<reference evidence="5 6" key="1">
    <citation type="journal article" date="2016" name="Nat. Commun.">
        <title>Thousands of microbial genomes shed light on interconnected biogeochemical processes in an aquifer system.</title>
        <authorList>
            <person name="Anantharaman K."/>
            <person name="Brown C.T."/>
            <person name="Hug L.A."/>
            <person name="Sharon I."/>
            <person name="Castelle C.J."/>
            <person name="Probst A.J."/>
            <person name="Thomas B.C."/>
            <person name="Singh A."/>
            <person name="Wilkins M.J."/>
            <person name="Karaoz U."/>
            <person name="Brodie E.L."/>
            <person name="Williams K.H."/>
            <person name="Hubbard S.S."/>
            <person name="Banfield J.F."/>
        </authorList>
    </citation>
    <scope>NUCLEOTIDE SEQUENCE [LARGE SCALE GENOMIC DNA]</scope>
</reference>
<evidence type="ECO:0000313" key="5">
    <source>
        <dbReference type="EMBL" id="OGF35632.1"/>
    </source>
</evidence>